<dbReference type="HAMAP" id="MF_00296">
    <property type="entry name" value="MetX_acyltransf"/>
    <property type="match status" value="1"/>
</dbReference>
<feature type="domain" description="AB hydrolase-1" evidence="4">
    <location>
        <begin position="46"/>
        <end position="352"/>
    </location>
</feature>
<comment type="function">
    <text evidence="2">Transfers an acetyl group from acetyl-CoA to L-homoserine, forming acetyl-L-homoserine.</text>
</comment>
<protein>
    <recommendedName>
        <fullName evidence="2">Homoserine O-acetyltransferase</fullName>
        <shortName evidence="2">HAT</shortName>
        <ecNumber evidence="2">2.3.1.31</ecNumber>
    </recommendedName>
    <alternativeName>
        <fullName evidence="2">Homoserine transacetylase</fullName>
        <shortName evidence="2">HTA</shortName>
    </alternativeName>
</protein>
<dbReference type="SUPFAM" id="SSF53474">
    <property type="entry name" value="alpha/beta-Hydrolases"/>
    <property type="match status" value="1"/>
</dbReference>
<dbReference type="Gene3D" id="3.40.50.1820">
    <property type="entry name" value="alpha/beta hydrolase"/>
    <property type="match status" value="1"/>
</dbReference>
<dbReference type="NCBIfam" id="TIGR01392">
    <property type="entry name" value="homoserO_Ac_trn"/>
    <property type="match status" value="1"/>
</dbReference>
<evidence type="ECO:0000256" key="2">
    <source>
        <dbReference type="HAMAP-Rule" id="MF_00296"/>
    </source>
</evidence>
<feature type="active site" evidence="2 3">
    <location>
        <position position="320"/>
    </location>
</feature>
<comment type="caution">
    <text evidence="5">The sequence shown here is derived from an EMBL/GenBank/DDBJ whole genome shotgun (WGS) entry which is preliminary data.</text>
</comment>
<dbReference type="Proteomes" id="UP000886005">
    <property type="component" value="Unassembled WGS sequence"/>
</dbReference>
<dbReference type="EC" id="2.3.1.31" evidence="2"/>
<evidence type="ECO:0000259" key="4">
    <source>
        <dbReference type="Pfam" id="PF00561"/>
    </source>
</evidence>
<comment type="catalytic activity">
    <reaction evidence="2">
        <text>L-homoserine + acetyl-CoA = O-acetyl-L-homoserine + CoA</text>
        <dbReference type="Rhea" id="RHEA:13701"/>
        <dbReference type="ChEBI" id="CHEBI:57287"/>
        <dbReference type="ChEBI" id="CHEBI:57288"/>
        <dbReference type="ChEBI" id="CHEBI:57476"/>
        <dbReference type="ChEBI" id="CHEBI:57716"/>
        <dbReference type="EC" id="2.3.1.31"/>
    </reaction>
</comment>
<organism evidence="5">
    <name type="scientific">Caldithrix abyssi</name>
    <dbReference type="NCBI Taxonomy" id="187145"/>
    <lineage>
        <taxon>Bacteria</taxon>
        <taxon>Pseudomonadati</taxon>
        <taxon>Calditrichota</taxon>
        <taxon>Calditrichia</taxon>
        <taxon>Calditrichales</taxon>
        <taxon>Calditrichaceae</taxon>
        <taxon>Caldithrix</taxon>
    </lineage>
</organism>
<dbReference type="PANTHER" id="PTHR32268:SF11">
    <property type="entry name" value="HOMOSERINE O-ACETYLTRANSFERASE"/>
    <property type="match status" value="1"/>
</dbReference>
<keyword evidence="2" id="KW-0028">Amino-acid biosynthesis</keyword>
<dbReference type="PIRSF" id="PIRSF000443">
    <property type="entry name" value="Homoser_Ac_trans"/>
    <property type="match status" value="1"/>
</dbReference>
<dbReference type="UniPathway" id="UPA00051">
    <property type="reaction ID" value="UER00074"/>
</dbReference>
<dbReference type="NCBIfam" id="NF001209">
    <property type="entry name" value="PRK00175.1"/>
    <property type="match status" value="1"/>
</dbReference>
<proteinExistence type="inferred from homology"/>
<gene>
    <name evidence="5" type="primary">metX</name>
    <name evidence="2" type="synonym">metXA</name>
    <name evidence="5" type="ORF">ENJ10_06160</name>
</gene>
<feature type="active site" evidence="2 3">
    <location>
        <position position="349"/>
    </location>
</feature>
<keyword evidence="1 2" id="KW-0808">Transferase</keyword>
<dbReference type="Pfam" id="PF00561">
    <property type="entry name" value="Abhydrolase_1"/>
    <property type="match status" value="1"/>
</dbReference>
<keyword evidence="2" id="KW-0486">Methionine biosynthesis</keyword>
<evidence type="ECO:0000313" key="5">
    <source>
        <dbReference type="EMBL" id="HED10252.1"/>
    </source>
</evidence>
<comment type="subcellular location">
    <subcellularLocation>
        <location evidence="2">Cytoplasm</location>
    </subcellularLocation>
</comment>
<evidence type="ECO:0000256" key="3">
    <source>
        <dbReference type="PIRSR" id="PIRSR000443-1"/>
    </source>
</evidence>
<dbReference type="GO" id="GO:0009092">
    <property type="term" value="P:homoserine metabolic process"/>
    <property type="evidence" value="ECO:0007669"/>
    <property type="project" value="TreeGrafter"/>
</dbReference>
<dbReference type="AlphaFoldDB" id="A0A7V1LML6"/>
<name>A0A7V1LML6_CALAY</name>
<dbReference type="GO" id="GO:0004414">
    <property type="term" value="F:homoserine O-acetyltransferase activity"/>
    <property type="evidence" value="ECO:0007669"/>
    <property type="project" value="UniProtKB-UniRule"/>
</dbReference>
<comment type="caution">
    <text evidence="2">Lacks conserved residue(s) required for the propagation of feature annotation.</text>
</comment>
<feature type="active site" description="Nucleophile" evidence="2 3">
    <location>
        <position position="165"/>
    </location>
</feature>
<dbReference type="InterPro" id="IPR000073">
    <property type="entry name" value="AB_hydrolase_1"/>
</dbReference>
<evidence type="ECO:0000256" key="1">
    <source>
        <dbReference type="ARBA" id="ARBA00022679"/>
    </source>
</evidence>
<comment type="pathway">
    <text evidence="2">Amino-acid biosynthesis; L-methionine biosynthesis via de novo pathway; O-acetyl-L-homoserine from L-homoserine: step 1/1.</text>
</comment>
<dbReference type="GO" id="GO:0005737">
    <property type="term" value="C:cytoplasm"/>
    <property type="evidence" value="ECO:0007669"/>
    <property type="project" value="UniProtKB-SubCell"/>
</dbReference>
<accession>A0A7V1LML6</accession>
<dbReference type="InterPro" id="IPR008220">
    <property type="entry name" value="HAT_MetX-like"/>
</dbReference>
<comment type="similarity">
    <text evidence="2">Belongs to the AB hydrolase superfamily. MetX family.</text>
</comment>
<reference evidence="5" key="1">
    <citation type="journal article" date="2020" name="mSystems">
        <title>Genome- and Community-Level Interaction Insights into Carbon Utilization and Element Cycling Functions of Hydrothermarchaeota in Hydrothermal Sediment.</title>
        <authorList>
            <person name="Zhou Z."/>
            <person name="Liu Y."/>
            <person name="Xu W."/>
            <person name="Pan J."/>
            <person name="Luo Z.H."/>
            <person name="Li M."/>
        </authorList>
    </citation>
    <scope>NUCLEOTIDE SEQUENCE [LARGE SCALE GENOMIC DNA]</scope>
    <source>
        <strain evidence="5">HyVt-456</strain>
    </source>
</reference>
<sequence>MIKSKTKLKELYSEQAPLYLEKGGRLPRVRVAYETYGRLNAAGDNALLVCHALTGDAHAAGQTSVDNTLLRQIPLYAAKKKEQPGWWDGLIGPGKALDTERYFVICSNVLGSCYGTSGPASVDGDGGREWKGGFPEVTVRDMVKVQKKLLDELGVHRLQTVIGGSLGGMQALEWAVSYPRQVRSVIPIATAARHSAWAIGFSHLMRQAIKNDPGWREGAYTVPPARGLSLARQIGMISYRTDISFQRRFAYKKNAEKGQFEVESYLSYQGDKLVERFDANSFILLTEAMDSHDLGRDRGGVEQALASVKASALCVGIDSDLLYPAHEQREIAGGIPGARYHEIRSRHGHDAFLIEYDQLEKIIKPFLNGL</sequence>
<keyword evidence="2" id="KW-0963">Cytoplasm</keyword>
<dbReference type="PANTHER" id="PTHR32268">
    <property type="entry name" value="HOMOSERINE O-ACETYLTRANSFERASE"/>
    <property type="match status" value="1"/>
</dbReference>
<keyword evidence="2 5" id="KW-0012">Acyltransferase</keyword>
<dbReference type="EMBL" id="DRLD01000169">
    <property type="protein sequence ID" value="HED10252.1"/>
    <property type="molecule type" value="Genomic_DNA"/>
</dbReference>
<comment type="subunit">
    <text evidence="2">Homodimer.</text>
</comment>
<dbReference type="GO" id="GO:0009086">
    <property type="term" value="P:methionine biosynthetic process"/>
    <property type="evidence" value="ECO:0007669"/>
    <property type="project" value="UniProtKB-UniRule"/>
</dbReference>
<feature type="binding site" evidence="2">
    <location>
        <position position="350"/>
    </location>
    <ligand>
        <name>substrate</name>
    </ligand>
</feature>
<dbReference type="InterPro" id="IPR029058">
    <property type="entry name" value="AB_hydrolase_fold"/>
</dbReference>
<feature type="binding site" evidence="2">
    <location>
        <position position="232"/>
    </location>
    <ligand>
        <name>substrate</name>
    </ligand>
</feature>